<dbReference type="InterPro" id="IPR015943">
    <property type="entry name" value="WD40/YVTN_repeat-like_dom_sf"/>
</dbReference>
<organism evidence="1 2">
    <name type="scientific">Malonomonas rubra DSM 5091</name>
    <dbReference type="NCBI Taxonomy" id="1122189"/>
    <lineage>
        <taxon>Bacteria</taxon>
        <taxon>Pseudomonadati</taxon>
        <taxon>Thermodesulfobacteriota</taxon>
        <taxon>Desulfuromonadia</taxon>
        <taxon>Desulfuromonadales</taxon>
        <taxon>Geopsychrobacteraceae</taxon>
        <taxon>Malonomonas</taxon>
    </lineage>
</organism>
<protein>
    <submittedName>
        <fullName evidence="1">Uncharacterized conserved protein</fullName>
    </submittedName>
</protein>
<dbReference type="EMBL" id="FQZT01000001">
    <property type="protein sequence ID" value="SHI47671.1"/>
    <property type="molecule type" value="Genomic_DNA"/>
</dbReference>
<evidence type="ECO:0000313" key="1">
    <source>
        <dbReference type="EMBL" id="SHI47671.1"/>
    </source>
</evidence>
<dbReference type="InterPro" id="IPR011047">
    <property type="entry name" value="Quinoprotein_ADH-like_sf"/>
</dbReference>
<dbReference type="InterPro" id="IPR013211">
    <property type="entry name" value="LVIVD"/>
</dbReference>
<dbReference type="AlphaFoldDB" id="A0A1M6BG24"/>
<dbReference type="RefSeq" id="WP_072904848.1">
    <property type="nucleotide sequence ID" value="NZ_FQZT01000001.1"/>
</dbReference>
<sequence length="711" mass="78740">MSKIVPFVLVILIVVYLSLCGFSAVDLSAYGLAGQELTIRSVTPVATNADGSLVLDVEGGGFTDDVRVFSHFDVNNRAAIVGSFPIDGMVFDMEKTGDILFVASLVDGLRAFDVSDPLKPVMLPNKYSSNTIYLDIERRGQEFFFSCGGQGVRTAKLSNRGSLKDWKTLPSFSTAVDTAVVGSKLYVAASKAGMLVYDLDQLENYQPLARYEAEQSLRQVEVYERYLYAVYGRDGVWVYRLDEQGLPVKIATLPAKRYVRSITIVEDKLYLLENNRLAKFDLKRPEEPALIAEQNHFSAPQRLYSFGGRVYVADNHSGLGIVNMVDGKLEETASFLNLGGDSRAAVMVDGLLYVGVAKKGINIIDPQKIKPRQVVKTLESTGLVRDFRLLGGYGFIVDSVDGVSYQSLDGPPKRMRLPESEGHVYKTSFITSSQNLFFVSSHNAPFKVFDASDAATLELIAEFEGLRGNPVIQDDYLLLATGATGFELWDISDYASPKRLDSIDDVLATQIAVKNDLLFVAGEREGVGIYRILEGRLKFLSQVQLPFPLSPFSISLKCVVRGNTLFVANGDAGLMIVDVKNPQKPKVLNSLRLPGQASDLMVEGDRVYLLSRYYGLHTIDISNLRNPRLLDSLHLSDVWRGMQRWEDLFYLGNRFMGVTAIPFPEEIKSVHRVSSKKLRITVPKPKYPGRYSLQIGNTKGTVDVEGVVSFP</sequence>
<accession>A0A1M6BG24</accession>
<dbReference type="SUPFAM" id="SSF63825">
    <property type="entry name" value="YWTD domain"/>
    <property type="match status" value="1"/>
</dbReference>
<proteinExistence type="predicted"/>
<dbReference type="OrthoDB" id="48956at2"/>
<reference evidence="1 2" key="1">
    <citation type="submission" date="2016-11" db="EMBL/GenBank/DDBJ databases">
        <authorList>
            <person name="Jaros S."/>
            <person name="Januszkiewicz K."/>
            <person name="Wedrychowicz H."/>
        </authorList>
    </citation>
    <scope>NUCLEOTIDE SEQUENCE [LARGE SCALE GENOMIC DNA]</scope>
    <source>
        <strain evidence="1 2">DSM 5091</strain>
    </source>
</reference>
<keyword evidence="2" id="KW-1185">Reference proteome</keyword>
<gene>
    <name evidence="1" type="ORF">SAMN02745165_00165</name>
</gene>
<dbReference type="Gene3D" id="2.130.10.10">
    <property type="entry name" value="YVTN repeat-like/Quinoprotein amine dehydrogenase"/>
    <property type="match status" value="2"/>
</dbReference>
<dbReference type="Proteomes" id="UP000184171">
    <property type="component" value="Unassembled WGS sequence"/>
</dbReference>
<dbReference type="SUPFAM" id="SSF50998">
    <property type="entry name" value="Quinoprotein alcohol dehydrogenase-like"/>
    <property type="match status" value="1"/>
</dbReference>
<dbReference type="Pfam" id="PF08309">
    <property type="entry name" value="LVIVD"/>
    <property type="match status" value="2"/>
</dbReference>
<evidence type="ECO:0000313" key="2">
    <source>
        <dbReference type="Proteomes" id="UP000184171"/>
    </source>
</evidence>
<name>A0A1M6BG24_MALRU</name>
<dbReference type="STRING" id="1122189.SAMN02745165_00165"/>